<dbReference type="PANTHER" id="PTHR43836:SF2">
    <property type="entry name" value="CATECHOL O-METHYLTRANSFERASE 1-RELATED"/>
    <property type="match status" value="1"/>
</dbReference>
<dbReference type="PANTHER" id="PTHR43836">
    <property type="entry name" value="CATECHOL O-METHYLTRANSFERASE 1-RELATED"/>
    <property type="match status" value="1"/>
</dbReference>
<dbReference type="OrthoDB" id="186626at2759"/>
<dbReference type="Gene3D" id="3.40.50.150">
    <property type="entry name" value="Vaccinia Virus protein VP39"/>
    <property type="match status" value="1"/>
</dbReference>
<evidence type="ECO:0000313" key="2">
    <source>
        <dbReference type="EMBL" id="KAF2421124.1"/>
    </source>
</evidence>
<feature type="non-terminal residue" evidence="2">
    <location>
        <position position="1"/>
    </location>
</feature>
<dbReference type="InterPro" id="IPR029063">
    <property type="entry name" value="SAM-dependent_MTases_sf"/>
</dbReference>
<gene>
    <name evidence="2" type="ORF">EJ08DRAFT_597813</name>
</gene>
<feature type="region of interest" description="Disordered" evidence="1">
    <location>
        <begin position="91"/>
        <end position="114"/>
    </location>
</feature>
<organism evidence="2 3">
    <name type="scientific">Tothia fuscella</name>
    <dbReference type="NCBI Taxonomy" id="1048955"/>
    <lineage>
        <taxon>Eukaryota</taxon>
        <taxon>Fungi</taxon>
        <taxon>Dikarya</taxon>
        <taxon>Ascomycota</taxon>
        <taxon>Pezizomycotina</taxon>
        <taxon>Dothideomycetes</taxon>
        <taxon>Pleosporomycetidae</taxon>
        <taxon>Venturiales</taxon>
        <taxon>Cylindrosympodiaceae</taxon>
        <taxon>Tothia</taxon>
    </lineage>
</organism>
<name>A0A9P4TTG6_9PEZI</name>
<sequence length="114" mass="12506">DLMFLDHHKPVYVTDLKISESLGLIGVGSVIIADNIISPGNPPYLKYVRSSVEEKRRNVRKAMNGSSTVDAGFSSTAVGLYKKRISFDKFDSSLGNPNFRSHSEMLEGSEPTGE</sequence>
<dbReference type="EMBL" id="MU007102">
    <property type="protein sequence ID" value="KAF2421124.1"/>
    <property type="molecule type" value="Genomic_DNA"/>
</dbReference>
<dbReference type="Proteomes" id="UP000800235">
    <property type="component" value="Unassembled WGS sequence"/>
</dbReference>
<dbReference type="AlphaFoldDB" id="A0A9P4TTG6"/>
<proteinExistence type="predicted"/>
<accession>A0A9P4TTG6</accession>
<evidence type="ECO:0000313" key="3">
    <source>
        <dbReference type="Proteomes" id="UP000800235"/>
    </source>
</evidence>
<comment type="caution">
    <text evidence="2">The sequence shown here is derived from an EMBL/GenBank/DDBJ whole genome shotgun (WGS) entry which is preliminary data.</text>
</comment>
<keyword evidence="3" id="KW-1185">Reference proteome</keyword>
<protein>
    <submittedName>
        <fullName evidence="2">Uncharacterized protein</fullName>
    </submittedName>
</protein>
<reference evidence="2" key="1">
    <citation type="journal article" date="2020" name="Stud. Mycol.">
        <title>101 Dothideomycetes genomes: a test case for predicting lifestyles and emergence of pathogens.</title>
        <authorList>
            <person name="Haridas S."/>
            <person name="Albert R."/>
            <person name="Binder M."/>
            <person name="Bloem J."/>
            <person name="Labutti K."/>
            <person name="Salamov A."/>
            <person name="Andreopoulos B."/>
            <person name="Baker S."/>
            <person name="Barry K."/>
            <person name="Bills G."/>
            <person name="Bluhm B."/>
            <person name="Cannon C."/>
            <person name="Castanera R."/>
            <person name="Culley D."/>
            <person name="Daum C."/>
            <person name="Ezra D."/>
            <person name="Gonzalez J."/>
            <person name="Henrissat B."/>
            <person name="Kuo A."/>
            <person name="Liang C."/>
            <person name="Lipzen A."/>
            <person name="Lutzoni F."/>
            <person name="Magnuson J."/>
            <person name="Mondo S."/>
            <person name="Nolan M."/>
            <person name="Ohm R."/>
            <person name="Pangilinan J."/>
            <person name="Park H.-J."/>
            <person name="Ramirez L."/>
            <person name="Alfaro M."/>
            <person name="Sun H."/>
            <person name="Tritt A."/>
            <person name="Yoshinaga Y."/>
            <person name="Zwiers L.-H."/>
            <person name="Turgeon B."/>
            <person name="Goodwin S."/>
            <person name="Spatafora J."/>
            <person name="Crous P."/>
            <person name="Grigoriev I."/>
        </authorList>
    </citation>
    <scope>NUCLEOTIDE SEQUENCE</scope>
    <source>
        <strain evidence="2">CBS 130266</strain>
    </source>
</reference>
<evidence type="ECO:0000256" key="1">
    <source>
        <dbReference type="SAM" id="MobiDB-lite"/>
    </source>
</evidence>
<dbReference type="GO" id="GO:0008171">
    <property type="term" value="F:O-methyltransferase activity"/>
    <property type="evidence" value="ECO:0007669"/>
    <property type="project" value="TreeGrafter"/>
</dbReference>